<dbReference type="Gene3D" id="3.40.190.10">
    <property type="entry name" value="Periplasmic binding protein-like II"/>
    <property type="match status" value="2"/>
</dbReference>
<dbReference type="EMBL" id="BJCQ01000048">
    <property type="protein sequence ID" value="GCL68093.1"/>
    <property type="molecule type" value="Genomic_DNA"/>
</dbReference>
<feature type="chain" id="PRO_5038989646" evidence="2">
    <location>
        <begin position="22"/>
        <end position="262"/>
    </location>
</feature>
<evidence type="ECO:0000259" key="4">
    <source>
        <dbReference type="SMART" id="SM00079"/>
    </source>
</evidence>
<dbReference type="Pfam" id="PF00497">
    <property type="entry name" value="SBP_bac_3"/>
    <property type="match status" value="1"/>
</dbReference>
<dbReference type="InterPro" id="IPR001320">
    <property type="entry name" value="Iontro_rcpt_C"/>
</dbReference>
<dbReference type="InterPro" id="IPR001638">
    <property type="entry name" value="Solute-binding_3/MltF_N"/>
</dbReference>
<feature type="signal peptide" evidence="2">
    <location>
        <begin position="1"/>
        <end position="21"/>
    </location>
</feature>
<dbReference type="PROSITE" id="PS51257">
    <property type="entry name" value="PROKAR_LIPOPROTEIN"/>
    <property type="match status" value="1"/>
</dbReference>
<dbReference type="GO" id="GO:0016020">
    <property type="term" value="C:membrane"/>
    <property type="evidence" value="ECO:0007669"/>
    <property type="project" value="InterPro"/>
</dbReference>
<evidence type="ECO:0000259" key="3">
    <source>
        <dbReference type="SMART" id="SM00062"/>
    </source>
</evidence>
<dbReference type="RefSeq" id="WP_137661240.1">
    <property type="nucleotide sequence ID" value="NZ_BJCQ01000048.1"/>
</dbReference>
<accession>A0A480B3A6</accession>
<feature type="domain" description="Ionotropic glutamate receptor C-terminal" evidence="4">
    <location>
        <begin position="34"/>
        <end position="254"/>
    </location>
</feature>
<dbReference type="CDD" id="cd13624">
    <property type="entry name" value="PBP2_Arg_Lys_His"/>
    <property type="match status" value="1"/>
</dbReference>
<dbReference type="Proteomes" id="UP000300381">
    <property type="component" value="Unassembled WGS sequence"/>
</dbReference>
<dbReference type="SUPFAM" id="SSF53850">
    <property type="entry name" value="Periplasmic binding protein-like II"/>
    <property type="match status" value="1"/>
</dbReference>
<protein>
    <submittedName>
        <fullName evidence="5">Basic amino acid ABC transporter substrate-binding protein</fullName>
    </submittedName>
</protein>
<dbReference type="SMART" id="SM00079">
    <property type="entry name" value="PBPe"/>
    <property type="match status" value="1"/>
</dbReference>
<dbReference type="PANTHER" id="PTHR35936">
    <property type="entry name" value="MEMBRANE-BOUND LYTIC MUREIN TRANSGLYCOSYLASE F"/>
    <property type="match status" value="1"/>
</dbReference>
<organism evidence="5 6">
    <name type="scientific">Veillonella tobetsuensis</name>
    <dbReference type="NCBI Taxonomy" id="1110546"/>
    <lineage>
        <taxon>Bacteria</taxon>
        <taxon>Bacillati</taxon>
        <taxon>Bacillota</taxon>
        <taxon>Negativicutes</taxon>
        <taxon>Veillonellales</taxon>
        <taxon>Veillonellaceae</taxon>
        <taxon>Veillonella</taxon>
    </lineage>
</organism>
<feature type="domain" description="Solute-binding protein family 3/N-terminal" evidence="3">
    <location>
        <begin position="34"/>
        <end position="255"/>
    </location>
</feature>
<evidence type="ECO:0000256" key="2">
    <source>
        <dbReference type="SAM" id="SignalP"/>
    </source>
</evidence>
<proteinExistence type="predicted"/>
<sequence>MKLKKFAALLGAFTIASSLFIAGCGSDTTRNDKVWRVGTDATYAPFGFKDKDTGKLDGFDIDIINAIAKEEGVEVDIQNLNFDALLPALQSNTIDIAISDMTISEDRAKSVDFSNPYYIAGNGLVVNIDNTTIHSFKDLEGKRIGVSIGSTGAEIASKIPNADIRQYNIIVDAFLELENKGVDVVINDTPVNEYYVNGKGKGIAKVTGEDYDAAPLGIAVKKGNIELLKNINDGLAKIKANGKYAEIYKKWFGKEPPVEDLK</sequence>
<dbReference type="GO" id="GO:0015276">
    <property type="term" value="F:ligand-gated monoatomic ion channel activity"/>
    <property type="evidence" value="ECO:0007669"/>
    <property type="project" value="InterPro"/>
</dbReference>
<reference evidence="5 6" key="1">
    <citation type="submission" date="2019-03" db="EMBL/GenBank/DDBJ databases">
        <title>Draft genome sequences of two Veillonella tobetsuensis clinical isolates from intraoperative bronchial fluids of elderly patients with pulmonary carcinoma.</title>
        <authorList>
            <person name="Akiyama T."/>
        </authorList>
    </citation>
    <scope>NUCLEOTIDE SEQUENCE [LARGE SCALE GENOMIC DNA]</scope>
    <source>
        <strain evidence="5 6">PAGU 1578</strain>
    </source>
</reference>
<evidence type="ECO:0000256" key="1">
    <source>
        <dbReference type="ARBA" id="ARBA00022729"/>
    </source>
</evidence>
<evidence type="ECO:0000313" key="6">
    <source>
        <dbReference type="Proteomes" id="UP000300381"/>
    </source>
</evidence>
<dbReference type="AlphaFoldDB" id="A0A480B3A6"/>
<gene>
    <name evidence="5" type="ORF">PAGU1578_17140</name>
</gene>
<name>A0A480B3A6_9FIRM</name>
<keyword evidence="1 2" id="KW-0732">Signal</keyword>
<dbReference type="PANTHER" id="PTHR35936:SF17">
    <property type="entry name" value="ARGININE-BINDING EXTRACELLULAR PROTEIN ARTP"/>
    <property type="match status" value="1"/>
</dbReference>
<dbReference type="SMART" id="SM00062">
    <property type="entry name" value="PBPb"/>
    <property type="match status" value="1"/>
</dbReference>
<evidence type="ECO:0000313" key="5">
    <source>
        <dbReference type="EMBL" id="GCL68093.1"/>
    </source>
</evidence>
<comment type="caution">
    <text evidence="5">The sequence shown here is derived from an EMBL/GenBank/DDBJ whole genome shotgun (WGS) entry which is preliminary data.</text>
</comment>